<evidence type="ECO:0000256" key="1">
    <source>
        <dbReference type="PROSITE-ProRule" id="PRU00023"/>
    </source>
</evidence>
<reference evidence="3" key="1">
    <citation type="submission" date="2023-10" db="EMBL/GenBank/DDBJ databases">
        <authorList>
            <person name="Hackl T."/>
        </authorList>
    </citation>
    <scope>NUCLEOTIDE SEQUENCE</scope>
</reference>
<dbReference type="Pfam" id="PF12796">
    <property type="entry name" value="Ank_2"/>
    <property type="match status" value="2"/>
</dbReference>
<comment type="caution">
    <text evidence="3">The sequence shown here is derived from an EMBL/GenBank/DDBJ whole genome shotgun (WGS) entry which is preliminary data.</text>
</comment>
<keyword evidence="4" id="KW-1185">Reference proteome</keyword>
<dbReference type="EMBL" id="CAUWAG010000008">
    <property type="protein sequence ID" value="CAJ2506546.1"/>
    <property type="molecule type" value="Genomic_DNA"/>
</dbReference>
<organism evidence="3 4">
    <name type="scientific">Anthostomella pinea</name>
    <dbReference type="NCBI Taxonomy" id="933095"/>
    <lineage>
        <taxon>Eukaryota</taxon>
        <taxon>Fungi</taxon>
        <taxon>Dikarya</taxon>
        <taxon>Ascomycota</taxon>
        <taxon>Pezizomycotina</taxon>
        <taxon>Sordariomycetes</taxon>
        <taxon>Xylariomycetidae</taxon>
        <taxon>Xylariales</taxon>
        <taxon>Xylariaceae</taxon>
        <taxon>Anthostomella</taxon>
    </lineage>
</organism>
<feature type="repeat" description="ANK" evidence="1">
    <location>
        <begin position="357"/>
        <end position="389"/>
    </location>
</feature>
<dbReference type="PANTHER" id="PTHR10039:SF16">
    <property type="entry name" value="GPI INOSITOL-DEACYLASE"/>
    <property type="match status" value="1"/>
</dbReference>
<evidence type="ECO:0000313" key="4">
    <source>
        <dbReference type="Proteomes" id="UP001295740"/>
    </source>
</evidence>
<dbReference type="InterPro" id="IPR054471">
    <property type="entry name" value="GPIID_WHD"/>
</dbReference>
<dbReference type="Proteomes" id="UP001295740">
    <property type="component" value="Unassembled WGS sequence"/>
</dbReference>
<accession>A0AAI8VKD9</accession>
<name>A0AAI8VKD9_9PEZI</name>
<feature type="repeat" description="ANK" evidence="1">
    <location>
        <begin position="489"/>
        <end position="521"/>
    </location>
</feature>
<dbReference type="PROSITE" id="PS50088">
    <property type="entry name" value="ANK_REPEAT"/>
    <property type="match status" value="2"/>
</dbReference>
<dbReference type="PROSITE" id="PS50297">
    <property type="entry name" value="ANK_REP_REGION"/>
    <property type="match status" value="2"/>
</dbReference>
<dbReference type="SMART" id="SM00248">
    <property type="entry name" value="ANK"/>
    <property type="match status" value="4"/>
</dbReference>
<feature type="domain" description="GPI inositol-deacylase winged helix" evidence="2">
    <location>
        <begin position="147"/>
        <end position="220"/>
    </location>
</feature>
<dbReference type="SUPFAM" id="SSF48403">
    <property type="entry name" value="Ankyrin repeat"/>
    <property type="match status" value="1"/>
</dbReference>
<keyword evidence="1" id="KW-0040">ANK repeat</keyword>
<dbReference type="PANTHER" id="PTHR10039">
    <property type="entry name" value="AMELOGENIN"/>
    <property type="match status" value="1"/>
</dbReference>
<sequence>MLRCLLRQLVEALPMIPTSIYYFYERLDANRGPLPQHECERFITELASDLDGCFLVFDALDEEIDQHGTLQSVGDDFAKRLLDTLPERADGMFLLAVLQLRTILREPTLGEMEDALESLSHDLTEAFKDTVLRIKTLPKSRCRLGMDALMWVSHAKRPLTLEELLDVLVVRPGLARVNAKYRPSLITVLDCCQGLLVMDQETRVIRPAHYAIQEYLHSSSTRKFPTALSQMACICPGYLSFNDFRDGPWDDKKDIDDHISSWRFLEYASLYWGKHVKAQDSNPQVMSSLDNFFSSSFAPSVAIQVVRRLAGYREVYWDPEECRSFTPLHHAARSGLASRVNSILSSGLYNVNICTKMGTTAIIQAAAEDHTSVVRTLLQHGADPLLENWYGNALHRAIGAGSLGAIHELLAWGMDLDDPRYIISTMDNDQADAFGALVDLGAREDSYLRGEDQEDRINLFHYAAAHGCGRIVEVIVRKGSWDLHSRDARGRTVMHYAATTLDPQAFKALVDAGGRVNLIDDFGKGPLDYAVEHYNEAWVGLLEDAAAVRFSTESPA</sequence>
<dbReference type="AlphaFoldDB" id="A0AAI8VKD9"/>
<dbReference type="Gene3D" id="1.25.40.20">
    <property type="entry name" value="Ankyrin repeat-containing domain"/>
    <property type="match status" value="2"/>
</dbReference>
<dbReference type="InterPro" id="IPR002110">
    <property type="entry name" value="Ankyrin_rpt"/>
</dbReference>
<evidence type="ECO:0000313" key="3">
    <source>
        <dbReference type="EMBL" id="CAJ2506546.1"/>
    </source>
</evidence>
<dbReference type="InterPro" id="IPR036770">
    <property type="entry name" value="Ankyrin_rpt-contain_sf"/>
</dbReference>
<protein>
    <submittedName>
        <fullName evidence="3">Uu.00g006760.m01.CDS01</fullName>
    </submittedName>
</protein>
<evidence type="ECO:0000259" key="2">
    <source>
        <dbReference type="Pfam" id="PF22939"/>
    </source>
</evidence>
<gene>
    <name evidence="3" type="ORF">KHLLAP_LOCUS7014</name>
</gene>
<dbReference type="Pfam" id="PF22939">
    <property type="entry name" value="WHD_GPIID"/>
    <property type="match status" value="1"/>
</dbReference>
<proteinExistence type="predicted"/>